<proteinExistence type="predicted"/>
<dbReference type="AlphaFoldDB" id="A0A2N9GH43"/>
<gene>
    <name evidence="1" type="ORF">FSB_LOCUS26503</name>
</gene>
<sequence>MGHGLGVGDGLLSLAVGDGVCGARAKRLTGLAGLAMVCAVGGGCDGGCMPLAVYVVVMVVGFV</sequence>
<protein>
    <submittedName>
        <fullName evidence="1">Uncharacterized protein</fullName>
    </submittedName>
</protein>
<name>A0A2N9GH43_FAGSY</name>
<organism evidence="1">
    <name type="scientific">Fagus sylvatica</name>
    <name type="common">Beechnut</name>
    <dbReference type="NCBI Taxonomy" id="28930"/>
    <lineage>
        <taxon>Eukaryota</taxon>
        <taxon>Viridiplantae</taxon>
        <taxon>Streptophyta</taxon>
        <taxon>Embryophyta</taxon>
        <taxon>Tracheophyta</taxon>
        <taxon>Spermatophyta</taxon>
        <taxon>Magnoliopsida</taxon>
        <taxon>eudicotyledons</taxon>
        <taxon>Gunneridae</taxon>
        <taxon>Pentapetalae</taxon>
        <taxon>rosids</taxon>
        <taxon>fabids</taxon>
        <taxon>Fagales</taxon>
        <taxon>Fagaceae</taxon>
        <taxon>Fagus</taxon>
    </lineage>
</organism>
<evidence type="ECO:0000313" key="1">
    <source>
        <dbReference type="EMBL" id="SPC98621.1"/>
    </source>
</evidence>
<dbReference type="EMBL" id="OIVN01001890">
    <property type="protein sequence ID" value="SPC98621.1"/>
    <property type="molecule type" value="Genomic_DNA"/>
</dbReference>
<accession>A0A2N9GH43</accession>
<reference evidence="1" key="1">
    <citation type="submission" date="2018-02" db="EMBL/GenBank/DDBJ databases">
        <authorList>
            <person name="Cohen D.B."/>
            <person name="Kent A.D."/>
        </authorList>
    </citation>
    <scope>NUCLEOTIDE SEQUENCE</scope>
</reference>